<sequence length="150" mass="15776">MSRLARIAARLRVRIRDDDGQVNAFIVVFAVAVVMFAGLVLDGGLAIATKVRALGEAQEAARAGAQALDLAAYRDHNIVRLVPDRARTRAQEYLAATDDSGTVAVTADTVTVTVTVQQRTQLLGVLGMDSLTVTGTGTAHPVRGVNAPEP</sequence>
<dbReference type="EMBL" id="CP109135">
    <property type="protein sequence ID" value="WSD14273.1"/>
    <property type="molecule type" value="Genomic_DNA"/>
</dbReference>
<accession>A0ABZ1HAX1</accession>
<protein>
    <recommendedName>
        <fullName evidence="2">Putative Flp pilus-assembly TadG-like N-terminal domain-containing protein</fullName>
    </recommendedName>
</protein>
<organism evidence="3 4">
    <name type="scientific">Streptomyces phaeochromogenes</name>
    <dbReference type="NCBI Taxonomy" id="1923"/>
    <lineage>
        <taxon>Bacteria</taxon>
        <taxon>Bacillati</taxon>
        <taxon>Actinomycetota</taxon>
        <taxon>Actinomycetes</taxon>
        <taxon>Kitasatosporales</taxon>
        <taxon>Streptomycetaceae</taxon>
        <taxon>Streptomyces</taxon>
        <taxon>Streptomyces phaeochromogenes group</taxon>
    </lineage>
</organism>
<feature type="transmembrane region" description="Helical" evidence="1">
    <location>
        <begin position="21"/>
        <end position="41"/>
    </location>
</feature>
<reference evidence="3 4" key="1">
    <citation type="submission" date="2022-10" db="EMBL/GenBank/DDBJ databases">
        <title>The complete genomes of actinobacterial strains from the NBC collection.</title>
        <authorList>
            <person name="Joergensen T.S."/>
            <person name="Alvarez Arevalo M."/>
            <person name="Sterndorff E.B."/>
            <person name="Faurdal D."/>
            <person name="Vuksanovic O."/>
            <person name="Mourched A.-S."/>
            <person name="Charusanti P."/>
            <person name="Shaw S."/>
            <person name="Blin K."/>
            <person name="Weber T."/>
        </authorList>
    </citation>
    <scope>NUCLEOTIDE SEQUENCE [LARGE SCALE GENOMIC DNA]</scope>
    <source>
        <strain evidence="3 4">NBC 01752</strain>
    </source>
</reference>
<evidence type="ECO:0000259" key="2">
    <source>
        <dbReference type="Pfam" id="PF13400"/>
    </source>
</evidence>
<name>A0ABZ1HAX1_STRPH</name>
<dbReference type="Proteomes" id="UP001340816">
    <property type="component" value="Chromosome"/>
</dbReference>
<feature type="domain" description="Putative Flp pilus-assembly TadG-like N-terminal" evidence="2">
    <location>
        <begin position="20"/>
        <end position="67"/>
    </location>
</feature>
<dbReference type="Pfam" id="PF13400">
    <property type="entry name" value="Tad"/>
    <property type="match status" value="1"/>
</dbReference>
<gene>
    <name evidence="3" type="ORF">OHB35_14050</name>
</gene>
<evidence type="ECO:0000256" key="1">
    <source>
        <dbReference type="SAM" id="Phobius"/>
    </source>
</evidence>
<evidence type="ECO:0000313" key="4">
    <source>
        <dbReference type="Proteomes" id="UP001340816"/>
    </source>
</evidence>
<keyword evidence="4" id="KW-1185">Reference proteome</keyword>
<proteinExistence type="predicted"/>
<dbReference type="InterPro" id="IPR028087">
    <property type="entry name" value="Tad_N"/>
</dbReference>
<dbReference type="RefSeq" id="WP_326758923.1">
    <property type="nucleotide sequence ID" value="NZ_CP109135.1"/>
</dbReference>
<keyword evidence="1" id="KW-0472">Membrane</keyword>
<evidence type="ECO:0000313" key="3">
    <source>
        <dbReference type="EMBL" id="WSD14273.1"/>
    </source>
</evidence>
<keyword evidence="1" id="KW-0812">Transmembrane</keyword>
<keyword evidence="1" id="KW-1133">Transmembrane helix</keyword>